<dbReference type="WBParaSite" id="maker-unitig_21468-snap-gene-0.2-mRNA-1">
    <property type="protein sequence ID" value="maker-unitig_21468-snap-gene-0.2-mRNA-1"/>
    <property type="gene ID" value="maker-unitig_21468-snap-gene-0.2"/>
</dbReference>
<name>A0A1I8F6W6_9PLAT</name>
<evidence type="ECO:0000313" key="1">
    <source>
        <dbReference type="Proteomes" id="UP000095280"/>
    </source>
</evidence>
<evidence type="ECO:0000313" key="2">
    <source>
        <dbReference type="WBParaSite" id="maker-unitig_21468-snap-gene-0.2-mRNA-1"/>
    </source>
</evidence>
<dbReference type="Proteomes" id="UP000095280">
    <property type="component" value="Unplaced"/>
</dbReference>
<proteinExistence type="predicted"/>
<keyword evidence="1" id="KW-1185">Reference proteome</keyword>
<protein>
    <submittedName>
        <fullName evidence="2">BACK domain-containing protein</fullName>
    </submittedName>
</protein>
<sequence>MAQRQAMLDDRKKELRIYIKLTVYIDTYCAGPLEVKPILGELEELRACRDVVGSLASPIVDSDLLEQLYDWAAEKPSIYPAVCSGAGEQHSDPAPSADPPWAGRVPNSSCRDIFWRKCWAPPMPQAGSLALAGAITPSQATAPAASSLLALFVSKGASVKSLK</sequence>
<reference evidence="2" key="1">
    <citation type="submission" date="2016-11" db="UniProtKB">
        <authorList>
            <consortium name="WormBaseParasite"/>
        </authorList>
    </citation>
    <scope>IDENTIFICATION</scope>
</reference>
<dbReference type="AlphaFoldDB" id="A0A1I8F6W6"/>
<accession>A0A1I8F6W6</accession>
<organism evidence="1 2">
    <name type="scientific">Macrostomum lignano</name>
    <dbReference type="NCBI Taxonomy" id="282301"/>
    <lineage>
        <taxon>Eukaryota</taxon>
        <taxon>Metazoa</taxon>
        <taxon>Spiralia</taxon>
        <taxon>Lophotrochozoa</taxon>
        <taxon>Platyhelminthes</taxon>
        <taxon>Rhabditophora</taxon>
        <taxon>Macrostomorpha</taxon>
        <taxon>Macrostomida</taxon>
        <taxon>Macrostomidae</taxon>
        <taxon>Macrostomum</taxon>
    </lineage>
</organism>